<evidence type="ECO:0008006" key="3">
    <source>
        <dbReference type="Google" id="ProtNLM"/>
    </source>
</evidence>
<dbReference type="EMBL" id="CCSB01000003">
    <property type="protein sequence ID" value="CDZ78405.1"/>
    <property type="molecule type" value="Genomic_DNA"/>
</dbReference>
<dbReference type="Proteomes" id="UP000044071">
    <property type="component" value="Unassembled WGS sequence"/>
</dbReference>
<proteinExistence type="predicted"/>
<dbReference type="OrthoDB" id="5652914at2"/>
<organism evidence="1 2">
    <name type="scientific">Legionella massiliensis</name>
    <dbReference type="NCBI Taxonomy" id="1034943"/>
    <lineage>
        <taxon>Bacteria</taxon>
        <taxon>Pseudomonadati</taxon>
        <taxon>Pseudomonadota</taxon>
        <taxon>Gammaproteobacteria</taxon>
        <taxon>Legionellales</taxon>
        <taxon>Legionellaceae</taxon>
        <taxon>Legionella</taxon>
    </lineage>
</organism>
<keyword evidence="2" id="KW-1185">Reference proteome</keyword>
<protein>
    <recommendedName>
        <fullName evidence="3">Dot/Icm T4SS effector</fullName>
    </recommendedName>
</protein>
<evidence type="ECO:0000313" key="1">
    <source>
        <dbReference type="EMBL" id="CDZ78405.1"/>
    </source>
</evidence>
<dbReference type="RefSeq" id="WP_043874901.1">
    <property type="nucleotide sequence ID" value="NZ_CCVW01000003.1"/>
</dbReference>
<accession>A0A078KVE2</accession>
<gene>
    <name evidence="1" type="ORF">BN59_02715</name>
</gene>
<dbReference type="AlphaFoldDB" id="A0A078KVE2"/>
<evidence type="ECO:0000313" key="2">
    <source>
        <dbReference type="Proteomes" id="UP000044071"/>
    </source>
</evidence>
<name>A0A078KVE2_9GAMM</name>
<reference evidence="1 2" key="1">
    <citation type="submission" date="2014-06" db="EMBL/GenBank/DDBJ databases">
        <authorList>
            <person name="Urmite Genomes Urmite Genomes"/>
        </authorList>
    </citation>
    <scope>NUCLEOTIDE SEQUENCE [LARGE SCALE GENOMIC DNA]</scope>
</reference>
<sequence length="705" mass="82080">MSLKLKQKGIFDGKILYKDVNNPGENDCGFYSFAMGLINIIQRDLAKGNNAPEQLRILNAVSNAKNKYTADDFTNFSYNLRNRADRALLSKLKSDLRQILHNQYLQEIYHNSVYIEGRADGLSSSMPFVQFLEVFNSYHHKARIAKKWNLLYQNEELKHFAKQLAYDLADERDPFLLNRAAERAFLEDLYGEDYLDQTMVPWKETLAVQPNEQLELAQADKDLLAKFKKFQMVVEDFYTSRLSHRHLEQGFPYKREALLYARELRERKRALKHQQVKILLGDELLDQDDLEAETLYYQIVDAENNVVRVYSPYFEQSYQLADAKAQDLIKQVSAHLSVDEELTIDNDIPDLFKQLLAKANDTIDQEIILKSVPDKFLELYAKSEFNLGLDQLDDEQQLRIGEVSRLLNLGLTVPLSYPAKENLRSLKAVELQIQETSIIANALAYIKEDREWLATDHDLKYLADLFKVHLEILENGRNTERSRGANPFARPRITINNLGNYHWTTRLSVGYQTSKDSLKYAGWVYKKATLDKEEIKALLLTYTTGFISFFGRAHLQKANELIARCNDEQSSVADIMTDFRGYMYAQEYIPGDSFLKRFEYLDARHRTIEDVLLTKRDIERVFANYIHSGYIRNHLVEARRIIGDCRDPEMDINEICLAIEDYVEKTQFNSDSSFMDCVREVRDLKQFADRHEVDDEHSLPLNSIF</sequence>